<keyword evidence="7" id="KW-1185">Reference proteome</keyword>
<evidence type="ECO:0000256" key="1">
    <source>
        <dbReference type="ARBA" id="ARBA00010638"/>
    </source>
</evidence>
<dbReference type="InterPro" id="IPR002698">
    <property type="entry name" value="FTHF_cligase"/>
</dbReference>
<dbReference type="InterPro" id="IPR037171">
    <property type="entry name" value="NagB/RpiA_transferase-like"/>
</dbReference>
<dbReference type="Pfam" id="PF01812">
    <property type="entry name" value="5-FTHF_cyc-lig"/>
    <property type="match status" value="1"/>
</dbReference>
<proteinExistence type="inferred from homology"/>
<dbReference type="PANTHER" id="PTHR23407:SF1">
    <property type="entry name" value="5-FORMYLTETRAHYDROFOLATE CYCLO-LIGASE"/>
    <property type="match status" value="1"/>
</dbReference>
<evidence type="ECO:0000256" key="2">
    <source>
        <dbReference type="ARBA" id="ARBA00022741"/>
    </source>
</evidence>
<keyword evidence="5" id="KW-0460">Magnesium</keyword>
<dbReference type="NCBIfam" id="TIGR02727">
    <property type="entry name" value="MTHFS_bact"/>
    <property type="match status" value="1"/>
</dbReference>
<dbReference type="SUPFAM" id="SSF100950">
    <property type="entry name" value="NagB/RpiA/CoA transferase-like"/>
    <property type="match status" value="1"/>
</dbReference>
<evidence type="ECO:0000256" key="3">
    <source>
        <dbReference type="ARBA" id="ARBA00022840"/>
    </source>
</evidence>
<accession>A0A9W6B0Z3</accession>
<gene>
    <name evidence="6" type="primary">fthC</name>
    <name evidence="6" type="ORF">WR164_07600</name>
</gene>
<dbReference type="GO" id="GO:0035999">
    <property type="term" value="P:tetrahydrofolate interconversion"/>
    <property type="evidence" value="ECO:0007669"/>
    <property type="project" value="TreeGrafter"/>
</dbReference>
<protein>
    <recommendedName>
        <fullName evidence="5">5-formyltetrahydrofolate cyclo-ligase</fullName>
        <ecNumber evidence="5">6.3.3.2</ecNumber>
    </recommendedName>
</protein>
<dbReference type="GO" id="GO:0009396">
    <property type="term" value="P:folic acid-containing compound biosynthetic process"/>
    <property type="evidence" value="ECO:0007669"/>
    <property type="project" value="TreeGrafter"/>
</dbReference>
<dbReference type="PIRSF" id="PIRSF006806">
    <property type="entry name" value="FTHF_cligase"/>
    <property type="match status" value="1"/>
</dbReference>
<dbReference type="InterPro" id="IPR024185">
    <property type="entry name" value="FTHF_cligase-like_sf"/>
</dbReference>
<sequence>MYTDPFWIHAKVIALTLSTKVEIDTNPIIKMGIANNKTIVVPKVYPDRQMKFIRLSNQSRFKSDIFGIPEPVNGKIINKAQIDLVIVPGLAFAINTGDRIGFGGGYYDRYLNQYHGNKIALAKSFQVFENPLWKINQFDIKVNRIIF</sequence>
<reference evidence="6" key="2">
    <citation type="journal article" date="2023" name="PLoS ONE">
        <title>Philodulcilactobacillus myokoensis gen. nov., sp. nov., a fructophilic, acidophilic, and agar-phobic lactic acid bacterium isolated from fermented vegetable extracts.</title>
        <authorList>
            <person name="Kouya T."/>
            <person name="Ishiyama Y."/>
            <person name="Ohashi S."/>
            <person name="Kumakubo R."/>
            <person name="Yamazaki T."/>
            <person name="Otaki T."/>
        </authorList>
    </citation>
    <scope>NUCLEOTIDE SEQUENCE</scope>
    <source>
        <strain evidence="6">WR16-4</strain>
    </source>
</reference>
<evidence type="ECO:0000313" key="7">
    <source>
        <dbReference type="Proteomes" id="UP001144204"/>
    </source>
</evidence>
<dbReference type="GO" id="GO:0005524">
    <property type="term" value="F:ATP binding"/>
    <property type="evidence" value="ECO:0007669"/>
    <property type="project" value="UniProtKB-KW"/>
</dbReference>
<evidence type="ECO:0000313" key="6">
    <source>
        <dbReference type="EMBL" id="GLB46781.1"/>
    </source>
</evidence>
<organism evidence="6 7">
    <name type="scientific">Philodulcilactobacillus myokoensis</name>
    <dbReference type="NCBI Taxonomy" id="2929573"/>
    <lineage>
        <taxon>Bacteria</taxon>
        <taxon>Bacillati</taxon>
        <taxon>Bacillota</taxon>
        <taxon>Bacilli</taxon>
        <taxon>Lactobacillales</taxon>
        <taxon>Lactobacillaceae</taxon>
        <taxon>Philodulcilactobacillus</taxon>
    </lineage>
</organism>
<dbReference type="Gene3D" id="3.40.50.10420">
    <property type="entry name" value="NagB/RpiA/CoA transferase-like"/>
    <property type="match status" value="1"/>
</dbReference>
<comment type="catalytic activity">
    <reaction evidence="5">
        <text>(6S)-5-formyl-5,6,7,8-tetrahydrofolate + ATP = (6R)-5,10-methenyltetrahydrofolate + ADP + phosphate</text>
        <dbReference type="Rhea" id="RHEA:10488"/>
        <dbReference type="ChEBI" id="CHEBI:30616"/>
        <dbReference type="ChEBI" id="CHEBI:43474"/>
        <dbReference type="ChEBI" id="CHEBI:57455"/>
        <dbReference type="ChEBI" id="CHEBI:57457"/>
        <dbReference type="ChEBI" id="CHEBI:456216"/>
        <dbReference type="EC" id="6.3.3.2"/>
    </reaction>
</comment>
<dbReference type="Proteomes" id="UP001144204">
    <property type="component" value="Unassembled WGS sequence"/>
</dbReference>
<comment type="similarity">
    <text evidence="1 5">Belongs to the 5-formyltetrahydrofolate cyclo-ligase family.</text>
</comment>
<feature type="binding site" evidence="4">
    <location>
        <begin position="99"/>
        <end position="107"/>
    </location>
    <ligand>
        <name>ATP</name>
        <dbReference type="ChEBI" id="CHEBI:30616"/>
    </ligand>
</feature>
<dbReference type="GO" id="GO:0030272">
    <property type="term" value="F:5-formyltetrahydrofolate cyclo-ligase activity"/>
    <property type="evidence" value="ECO:0007669"/>
    <property type="project" value="UniProtKB-EC"/>
</dbReference>
<dbReference type="EMBL" id="BRPL01000002">
    <property type="protein sequence ID" value="GLB46781.1"/>
    <property type="molecule type" value="Genomic_DNA"/>
</dbReference>
<dbReference type="EC" id="6.3.3.2" evidence="5"/>
<evidence type="ECO:0000256" key="4">
    <source>
        <dbReference type="PIRSR" id="PIRSR006806-1"/>
    </source>
</evidence>
<comment type="cofactor">
    <cofactor evidence="5">
        <name>Mg(2+)</name>
        <dbReference type="ChEBI" id="CHEBI:18420"/>
    </cofactor>
</comment>
<reference evidence="6" key="1">
    <citation type="submission" date="2022-07" db="EMBL/GenBank/DDBJ databases">
        <authorList>
            <person name="Kouya T."/>
            <person name="Ishiyama Y."/>
        </authorList>
    </citation>
    <scope>NUCLEOTIDE SEQUENCE</scope>
    <source>
        <strain evidence="6">WR16-4</strain>
    </source>
</reference>
<dbReference type="GO" id="GO:0046872">
    <property type="term" value="F:metal ion binding"/>
    <property type="evidence" value="ECO:0007669"/>
    <property type="project" value="UniProtKB-KW"/>
</dbReference>
<keyword evidence="3 4" id="KW-0067">ATP-binding</keyword>
<feature type="binding site" evidence="4">
    <location>
        <position position="17"/>
    </location>
    <ligand>
        <name>substrate</name>
    </ligand>
</feature>
<evidence type="ECO:0000256" key="5">
    <source>
        <dbReference type="RuleBase" id="RU361279"/>
    </source>
</evidence>
<dbReference type="AlphaFoldDB" id="A0A9W6B0Z3"/>
<keyword evidence="5" id="KW-0479">Metal-binding</keyword>
<feature type="binding site" evidence="4">
    <location>
        <position position="22"/>
    </location>
    <ligand>
        <name>substrate</name>
    </ligand>
</feature>
<name>A0A9W6B0Z3_9LACO</name>
<keyword evidence="2 4" id="KW-0547">Nucleotide-binding</keyword>
<dbReference type="PANTHER" id="PTHR23407">
    <property type="entry name" value="ATPASE INHIBITOR/5-FORMYLTETRAHYDROFOLATE CYCLO-LIGASE"/>
    <property type="match status" value="1"/>
</dbReference>
<comment type="caution">
    <text evidence="6">The sequence shown here is derived from an EMBL/GenBank/DDBJ whole genome shotgun (WGS) entry which is preliminary data.</text>
</comment>